<sequence>MKPMGRTNSSDILYIWNLHGLPVCNFLFLFSFLLYFPPSVSRFCYPCAYSERNVNWVAGLDDRMKFPLYIIFYHLWITSYCFLFSFSLFVFLLLPQALLAFGES</sequence>
<evidence type="ECO:0000256" key="1">
    <source>
        <dbReference type="SAM" id="Phobius"/>
    </source>
</evidence>
<keyword evidence="1" id="KW-0472">Membrane</keyword>
<reference evidence="2" key="1">
    <citation type="submission" date="2019-04" db="EMBL/GenBank/DDBJ databases">
        <title>Friends and foes A comparative genomics studyof 23 Aspergillus species from section Flavi.</title>
        <authorList>
            <consortium name="DOE Joint Genome Institute"/>
            <person name="Kjaerbolling I."/>
            <person name="Vesth T."/>
            <person name="Frisvad J.C."/>
            <person name="Nybo J.L."/>
            <person name="Theobald S."/>
            <person name="Kildgaard S."/>
            <person name="Isbrandt T."/>
            <person name="Kuo A."/>
            <person name="Sato A."/>
            <person name="Lyhne E.K."/>
            <person name="Kogle M.E."/>
            <person name="Wiebenga A."/>
            <person name="Kun R.S."/>
            <person name="Lubbers R.J."/>
            <person name="Makela M.R."/>
            <person name="Barry K."/>
            <person name="Chovatia M."/>
            <person name="Clum A."/>
            <person name="Daum C."/>
            <person name="Haridas S."/>
            <person name="He G."/>
            <person name="LaButti K."/>
            <person name="Lipzen A."/>
            <person name="Mondo S."/>
            <person name="Riley R."/>
            <person name="Salamov A."/>
            <person name="Simmons B.A."/>
            <person name="Magnuson J.K."/>
            <person name="Henrissat B."/>
            <person name="Mortensen U.H."/>
            <person name="Larsen T.O."/>
            <person name="Devries R.P."/>
            <person name="Grigoriev I.V."/>
            <person name="Machida M."/>
            <person name="Baker S.E."/>
            <person name="Andersen M.R."/>
        </authorList>
    </citation>
    <scope>NUCLEOTIDE SEQUENCE [LARGE SCALE GENOMIC DNA]</scope>
    <source>
        <strain evidence="2">IBT 14317</strain>
    </source>
</reference>
<accession>A0A5N7CDC8</accession>
<evidence type="ECO:0000313" key="2">
    <source>
        <dbReference type="EMBL" id="KAE8392162.1"/>
    </source>
</evidence>
<dbReference type="EMBL" id="ML735239">
    <property type="protein sequence ID" value="KAE8392162.1"/>
    <property type="molecule type" value="Genomic_DNA"/>
</dbReference>
<keyword evidence="1" id="KW-0812">Transmembrane</keyword>
<organism evidence="2">
    <name type="scientific">Petromyces alliaceus</name>
    <name type="common">Aspergillus alliaceus</name>
    <dbReference type="NCBI Taxonomy" id="209559"/>
    <lineage>
        <taxon>Eukaryota</taxon>
        <taxon>Fungi</taxon>
        <taxon>Dikarya</taxon>
        <taxon>Ascomycota</taxon>
        <taxon>Pezizomycotina</taxon>
        <taxon>Eurotiomycetes</taxon>
        <taxon>Eurotiomycetidae</taxon>
        <taxon>Eurotiales</taxon>
        <taxon>Aspergillaceae</taxon>
        <taxon>Aspergillus</taxon>
        <taxon>Aspergillus subgen. Circumdati</taxon>
    </lineage>
</organism>
<feature type="transmembrane region" description="Helical" evidence="1">
    <location>
        <begin position="70"/>
        <end position="94"/>
    </location>
</feature>
<dbReference type="Proteomes" id="UP000326877">
    <property type="component" value="Unassembled WGS sequence"/>
</dbReference>
<protein>
    <submittedName>
        <fullName evidence="2">Uncharacterized protein</fullName>
    </submittedName>
</protein>
<keyword evidence="1" id="KW-1133">Transmembrane helix</keyword>
<gene>
    <name evidence="2" type="ORF">BDV23DRAFT_58161</name>
</gene>
<proteinExistence type="predicted"/>
<feature type="transmembrane region" description="Helical" evidence="1">
    <location>
        <begin position="12"/>
        <end position="36"/>
    </location>
</feature>
<dbReference type="AlphaFoldDB" id="A0A5N7CDC8"/>
<name>A0A5N7CDC8_PETAA</name>